<protein>
    <submittedName>
        <fullName evidence="1">Uncharacterized protein</fullName>
    </submittedName>
</protein>
<sequence length="289" mass="33664">MVKTKNTLLSHTDLVKSYLDIEVLGQVMTKNSDSQDEYLAKIRNVCNGSAEDLELYEAIANFCRQTNDRKRRLAFVPLFKKIEKLRGLKKVSNSSEYYHDYQDILQETWEEFYKKFPAEFEPAGQSLKGSLVTWINEKLRLRYKVIDLYPKSRDDNKGNKPLTPKQRFNQIIRSKPKSLDAPNSTNDFDNDLTIGDFLESEDPGPLEEAIGEEQKQNINMFLEIVKDSKYHMRSCPECTFQAVAQRLFFEEPSKNLKQVALEFGVNYSSLRTFWLRTCKKISQELSPEL</sequence>
<reference evidence="1" key="1">
    <citation type="submission" date="2006-06" db="EMBL/GenBank/DDBJ databases">
        <title>Complete sequence of Trichodesmium erythraeum IMS101.</title>
        <authorList>
            <consortium name="US DOE Joint Genome Institute"/>
            <person name="Copeland A."/>
            <person name="Lucas S."/>
            <person name="Lapidus A."/>
            <person name="Barry K."/>
            <person name="Detter J.C."/>
            <person name="Glavina del Rio T."/>
            <person name="Hammon N."/>
            <person name="Israni S."/>
            <person name="Dalin E."/>
            <person name="Tice H."/>
            <person name="Pitluck S."/>
            <person name="Kiss H."/>
            <person name="Munk A.C."/>
            <person name="Brettin T."/>
            <person name="Bruce D."/>
            <person name="Han C."/>
            <person name="Tapia R."/>
            <person name="Gilna P."/>
            <person name="Schmutz J."/>
            <person name="Larimer F."/>
            <person name="Land M."/>
            <person name="Hauser L."/>
            <person name="Kyrpides N."/>
            <person name="Kim E."/>
            <person name="Richardson P."/>
        </authorList>
    </citation>
    <scope>NUCLEOTIDE SEQUENCE [LARGE SCALE GENOMIC DNA]</scope>
    <source>
        <strain evidence="1">IMS101</strain>
    </source>
</reference>
<name>Q118U8_TRIEI</name>
<dbReference type="HOGENOM" id="CLU_962916_0_0_3"/>
<evidence type="ECO:0000313" key="1">
    <source>
        <dbReference type="EMBL" id="ABG49976.1"/>
    </source>
</evidence>
<dbReference type="KEGG" id="ter:Tery_0524"/>
<gene>
    <name evidence="1" type="ordered locus">Tery_0524</name>
</gene>
<proteinExistence type="predicted"/>
<dbReference type="AlphaFoldDB" id="Q118U8"/>
<organism evidence="1">
    <name type="scientific">Trichodesmium erythraeum (strain IMS101)</name>
    <dbReference type="NCBI Taxonomy" id="203124"/>
    <lineage>
        <taxon>Bacteria</taxon>
        <taxon>Bacillati</taxon>
        <taxon>Cyanobacteriota</taxon>
        <taxon>Cyanophyceae</taxon>
        <taxon>Oscillatoriophycideae</taxon>
        <taxon>Oscillatoriales</taxon>
        <taxon>Microcoleaceae</taxon>
        <taxon>Trichodesmium</taxon>
    </lineage>
</organism>
<accession>Q118U8</accession>
<dbReference type="EMBL" id="CP000393">
    <property type="protein sequence ID" value="ABG49976.1"/>
    <property type="molecule type" value="Genomic_DNA"/>
</dbReference>